<protein>
    <submittedName>
        <fullName evidence="2">Type III secretion system inner rod subunit SctI</fullName>
    </submittedName>
</protein>
<name>A0AB39D8R4_9BURK</name>
<sequence>MEIASLTAALGAQALPAAGAVARAEPASLATERFNALMNAPQEPSLNGVSAALQSALAAAAPDAAPTLGGQILSGLRGVATDFSDKWKDVAHSLDGMGAQPAISDMLRLQTELLQVSVQYELVGKAVSRSTQNIDTLVRMS</sequence>
<evidence type="ECO:0000313" key="1">
    <source>
        <dbReference type="EMBL" id="XDJ47917.1"/>
    </source>
</evidence>
<reference evidence="2" key="1">
    <citation type="submission" date="2024-05" db="EMBL/GenBank/DDBJ databases">
        <authorList>
            <person name="Luo Y.-C."/>
            <person name="Nicholds J."/>
            <person name="Mortimer T."/>
            <person name="Maboni G."/>
        </authorList>
    </citation>
    <scope>NUCLEOTIDE SEQUENCE</scope>
    <source>
        <strain evidence="2">151108</strain>
        <strain evidence="1">151836</strain>
    </source>
</reference>
<dbReference type="RefSeq" id="WP_368640206.1">
    <property type="nucleotide sequence ID" value="NZ_CP158254.1"/>
</dbReference>
<dbReference type="AlphaFoldDB" id="A0AB39D8R4"/>
<evidence type="ECO:0000313" key="2">
    <source>
        <dbReference type="EMBL" id="XDJ51327.1"/>
    </source>
</evidence>
<dbReference type="InterPro" id="IPR012670">
    <property type="entry name" value="T3SS_YscI/HrpB"/>
</dbReference>
<organism evidence="2">
    <name type="scientific">Castellaniella ginsengisoli</name>
    <dbReference type="NCBI Taxonomy" id="546114"/>
    <lineage>
        <taxon>Bacteria</taxon>
        <taxon>Pseudomonadati</taxon>
        <taxon>Pseudomonadota</taxon>
        <taxon>Betaproteobacteria</taxon>
        <taxon>Burkholderiales</taxon>
        <taxon>Alcaligenaceae</taxon>
        <taxon>Castellaniella</taxon>
    </lineage>
</organism>
<dbReference type="Pfam" id="PF17001">
    <property type="entry name" value="T3SS_basalb_I"/>
    <property type="match status" value="1"/>
</dbReference>
<proteinExistence type="predicted"/>
<dbReference type="GO" id="GO:0030254">
    <property type="term" value="P:protein secretion by the type III secretion system"/>
    <property type="evidence" value="ECO:0007669"/>
    <property type="project" value="InterPro"/>
</dbReference>
<dbReference type="EMBL" id="CP158255">
    <property type="protein sequence ID" value="XDJ51327.1"/>
    <property type="molecule type" value="Genomic_DNA"/>
</dbReference>
<dbReference type="EMBL" id="CP158254">
    <property type="protein sequence ID" value="XDJ47917.1"/>
    <property type="molecule type" value="Genomic_DNA"/>
</dbReference>
<gene>
    <name evidence="2" type="primary">sctI</name>
    <name evidence="1" type="ORF">ABRZ04_02270</name>
    <name evidence="2" type="ORF">ABRZ09_05645</name>
</gene>
<accession>A0AB39D8R4</accession>
<dbReference type="NCBIfam" id="TIGR02497">
    <property type="entry name" value="yscI_hrpB_dom"/>
    <property type="match status" value="1"/>
</dbReference>